<evidence type="ECO:0000259" key="1">
    <source>
        <dbReference type="PROSITE" id="PS50910"/>
    </source>
</evidence>
<dbReference type="PANTHER" id="PTHR33933">
    <property type="entry name" value="NUCLEOTIDYLTRANSFERASE"/>
    <property type="match status" value="1"/>
</dbReference>
<dbReference type="CDD" id="cd05403">
    <property type="entry name" value="NT_KNTase_like"/>
    <property type="match status" value="1"/>
</dbReference>
<proteinExistence type="predicted"/>
<dbReference type="PANTHER" id="PTHR33933:SF1">
    <property type="entry name" value="PROTEIN ADENYLYLTRANSFERASE MNTA-RELATED"/>
    <property type="match status" value="1"/>
</dbReference>
<organism evidence="2 3">
    <name type="scientific">Niastella vici</name>
    <dbReference type="NCBI Taxonomy" id="1703345"/>
    <lineage>
        <taxon>Bacteria</taxon>
        <taxon>Pseudomonadati</taxon>
        <taxon>Bacteroidota</taxon>
        <taxon>Chitinophagia</taxon>
        <taxon>Chitinophagales</taxon>
        <taxon>Chitinophagaceae</taxon>
        <taxon>Niastella</taxon>
    </lineage>
</organism>
<dbReference type="STRING" id="1703345.A3860_35005"/>
<sequence length="282" mass="32699">MKHLPEDKQKEIKAITESVVQLVMPEKIILFGSYATGKWQEDRHIEGHVTYEYVSDYDMLVVTRKGDTRPEHQIQELSETKSQPLTSIPINIIVHGIDYVNRQIEEGQFFFTDIKKEGILLYDAGSVDLAEQRELSVTERRIIAERDFDKYFNSGENLLEFAESASKKKKALNDAVFLLHQSAERFYNTIMLVFTGYKPKTHNLGKLLKMSREFSPELSTVFPNNSKNEIHLFTLLKKAYVDARYNDKYIITEEELTTLIEKVKKLQDIIERVCKNKIASIA</sequence>
<feature type="domain" description="HEPN" evidence="1">
    <location>
        <begin position="153"/>
        <end position="273"/>
    </location>
</feature>
<dbReference type="AlphaFoldDB" id="A0A1V9FNP3"/>
<dbReference type="SMART" id="SM00748">
    <property type="entry name" value="HEPN"/>
    <property type="match status" value="1"/>
</dbReference>
<dbReference type="SUPFAM" id="SSF81593">
    <property type="entry name" value="Nucleotidyltransferase substrate binding subunit/domain"/>
    <property type="match status" value="1"/>
</dbReference>
<comment type="caution">
    <text evidence="2">The sequence shown here is derived from an EMBL/GenBank/DDBJ whole genome shotgun (WGS) entry which is preliminary data.</text>
</comment>
<dbReference type="Proteomes" id="UP000192796">
    <property type="component" value="Unassembled WGS sequence"/>
</dbReference>
<dbReference type="InterPro" id="IPR007842">
    <property type="entry name" value="HEPN_dom"/>
</dbReference>
<dbReference type="InterPro" id="IPR043519">
    <property type="entry name" value="NT_sf"/>
</dbReference>
<accession>A0A1V9FNP3</accession>
<reference evidence="2 3" key="1">
    <citation type="submission" date="2016-03" db="EMBL/GenBank/DDBJ databases">
        <title>Niastella vici sp. nov., isolated from farmland soil.</title>
        <authorList>
            <person name="Chen L."/>
            <person name="Wang D."/>
            <person name="Yang S."/>
            <person name="Wang G."/>
        </authorList>
    </citation>
    <scope>NUCLEOTIDE SEQUENCE [LARGE SCALE GENOMIC DNA]</scope>
    <source>
        <strain evidence="2 3">DJ57</strain>
    </source>
</reference>
<evidence type="ECO:0000313" key="3">
    <source>
        <dbReference type="Proteomes" id="UP000192796"/>
    </source>
</evidence>
<keyword evidence="3" id="KW-1185">Reference proteome</keyword>
<dbReference type="Gene3D" id="3.30.460.10">
    <property type="entry name" value="Beta Polymerase, domain 2"/>
    <property type="match status" value="1"/>
</dbReference>
<protein>
    <recommendedName>
        <fullName evidence="1">HEPN domain-containing protein</fullName>
    </recommendedName>
</protein>
<dbReference type="InterPro" id="IPR052548">
    <property type="entry name" value="Type_VII_TA_antitoxin"/>
</dbReference>
<gene>
    <name evidence="2" type="ORF">A3860_35005</name>
</gene>
<dbReference type="EMBL" id="LVYD01000068">
    <property type="protein sequence ID" value="OQP59984.1"/>
    <property type="molecule type" value="Genomic_DNA"/>
</dbReference>
<dbReference type="SUPFAM" id="SSF81301">
    <property type="entry name" value="Nucleotidyltransferase"/>
    <property type="match status" value="1"/>
</dbReference>
<dbReference type="Pfam" id="PF05168">
    <property type="entry name" value="HEPN"/>
    <property type="match status" value="1"/>
</dbReference>
<dbReference type="PROSITE" id="PS50910">
    <property type="entry name" value="HEPN"/>
    <property type="match status" value="1"/>
</dbReference>
<name>A0A1V9FNP3_9BACT</name>
<dbReference type="Gene3D" id="1.20.120.330">
    <property type="entry name" value="Nucleotidyltransferases domain 2"/>
    <property type="match status" value="1"/>
</dbReference>
<evidence type="ECO:0000313" key="2">
    <source>
        <dbReference type="EMBL" id="OQP59984.1"/>
    </source>
</evidence>